<dbReference type="Proteomes" id="UP001607303">
    <property type="component" value="Unassembled WGS sequence"/>
</dbReference>
<gene>
    <name evidence="2" type="ORF">V1477_002772</name>
</gene>
<organism evidence="2 3">
    <name type="scientific">Vespula maculifrons</name>
    <name type="common">Eastern yellow jacket</name>
    <name type="synonym">Wasp</name>
    <dbReference type="NCBI Taxonomy" id="7453"/>
    <lineage>
        <taxon>Eukaryota</taxon>
        <taxon>Metazoa</taxon>
        <taxon>Ecdysozoa</taxon>
        <taxon>Arthropoda</taxon>
        <taxon>Hexapoda</taxon>
        <taxon>Insecta</taxon>
        <taxon>Pterygota</taxon>
        <taxon>Neoptera</taxon>
        <taxon>Endopterygota</taxon>
        <taxon>Hymenoptera</taxon>
        <taxon>Apocrita</taxon>
        <taxon>Aculeata</taxon>
        <taxon>Vespoidea</taxon>
        <taxon>Vespidae</taxon>
        <taxon>Vespinae</taxon>
        <taxon>Vespula</taxon>
    </lineage>
</organism>
<keyword evidence="1" id="KW-0472">Membrane</keyword>
<feature type="transmembrane region" description="Helical" evidence="1">
    <location>
        <begin position="215"/>
        <end position="234"/>
    </location>
</feature>
<keyword evidence="3" id="KW-1185">Reference proteome</keyword>
<sequence length="249" mass="30038">MRRVFYEILQYFEERFNYMYKLCIKYIHNDTNICSYYACIQINRANAPRLNNNIRKFNYEKKNVRFKLNCQERICSLSPSLFKDDYSFVYAFIYLSLLLTLKKYENSSQVSCPMKCDEVCTFLFDIWDTLYMEKIILFFFNDSNYRDDKRVSGLLRCYKNRARCENTSYVKSLLFLTINEFSKISHFYKRIGKSNMSDIYINSFSYIIICKNSHYAVSSIVFNQFVLILFCYAVKYKQQKNKGPGYRVQ</sequence>
<accession>A0ABD2CVR1</accession>
<proteinExistence type="predicted"/>
<name>A0ABD2CVR1_VESMC</name>
<evidence type="ECO:0000256" key="1">
    <source>
        <dbReference type="SAM" id="Phobius"/>
    </source>
</evidence>
<evidence type="ECO:0000313" key="3">
    <source>
        <dbReference type="Proteomes" id="UP001607303"/>
    </source>
</evidence>
<keyword evidence="1" id="KW-1133">Transmembrane helix</keyword>
<dbReference type="EMBL" id="JAYRBN010000028">
    <property type="protein sequence ID" value="KAL2749162.1"/>
    <property type="molecule type" value="Genomic_DNA"/>
</dbReference>
<reference evidence="2 3" key="1">
    <citation type="journal article" date="2024" name="Ann. Entomol. Soc. Am.">
        <title>Genomic analyses of the southern and eastern yellowjacket wasps (Hymenoptera: Vespidae) reveal evolutionary signatures of social life.</title>
        <authorList>
            <person name="Catto M.A."/>
            <person name="Caine P.B."/>
            <person name="Orr S.E."/>
            <person name="Hunt B.G."/>
            <person name="Goodisman M.A.D."/>
        </authorList>
    </citation>
    <scope>NUCLEOTIDE SEQUENCE [LARGE SCALE GENOMIC DNA]</scope>
    <source>
        <strain evidence="2">232</strain>
        <tissue evidence="2">Head and thorax</tissue>
    </source>
</reference>
<keyword evidence="1" id="KW-0812">Transmembrane</keyword>
<dbReference type="AlphaFoldDB" id="A0ABD2CVR1"/>
<evidence type="ECO:0000313" key="2">
    <source>
        <dbReference type="EMBL" id="KAL2749162.1"/>
    </source>
</evidence>
<comment type="caution">
    <text evidence="2">The sequence shown here is derived from an EMBL/GenBank/DDBJ whole genome shotgun (WGS) entry which is preliminary data.</text>
</comment>
<protein>
    <submittedName>
        <fullName evidence="2">Uncharacterized protein</fullName>
    </submittedName>
</protein>